<accession>A0A7C3RKV0</accession>
<comment type="caution">
    <text evidence="1">The sequence shown here is derived from an EMBL/GenBank/DDBJ whole genome shotgun (WGS) entry which is preliminary data.</text>
</comment>
<dbReference type="EMBL" id="DTIN01000015">
    <property type="protein sequence ID" value="HFX13583.1"/>
    <property type="molecule type" value="Genomic_DNA"/>
</dbReference>
<sequence>MEIYLADLHSEVGKEFIYEEDFIPHYEDLLFLEPVHIRLKLINLGKEVLVKGNIKTKLSLVCSRCLKDFPYNLEAKIQEIYLWDIPIQRNISPGDIIELKDEDFKFVLEKESLFLDPLLEDSIRLNIPVKPLCRPDCKGLCPVCGKDLNLGECECSKESKFDPRWEPLKKFLDKKGGK</sequence>
<dbReference type="PANTHER" id="PTHR34374">
    <property type="entry name" value="LARGE RIBOSOMAL RNA SUBUNIT ACCUMULATION PROTEIN YCED HOMOLOG 1, CHLOROPLASTIC"/>
    <property type="match status" value="1"/>
</dbReference>
<proteinExistence type="predicted"/>
<evidence type="ECO:0000313" key="1">
    <source>
        <dbReference type="EMBL" id="HFX13583.1"/>
    </source>
</evidence>
<dbReference type="AlphaFoldDB" id="A0A7C3RKV0"/>
<gene>
    <name evidence="1" type="ORF">ENW00_05420</name>
</gene>
<reference evidence="1" key="1">
    <citation type="journal article" date="2020" name="mSystems">
        <title>Genome- and Community-Level Interaction Insights into Carbon Utilization and Element Cycling Functions of Hydrothermarchaeota in Hydrothermal Sediment.</title>
        <authorList>
            <person name="Zhou Z."/>
            <person name="Liu Y."/>
            <person name="Xu W."/>
            <person name="Pan J."/>
            <person name="Luo Z.H."/>
            <person name="Li M."/>
        </authorList>
    </citation>
    <scope>NUCLEOTIDE SEQUENCE [LARGE SCALE GENOMIC DNA]</scope>
    <source>
        <strain evidence="1">SpSt-81</strain>
    </source>
</reference>
<dbReference type="InterPro" id="IPR003772">
    <property type="entry name" value="YceD"/>
</dbReference>
<name>A0A7C3RKV0_DICTH</name>
<dbReference type="Pfam" id="PF02620">
    <property type="entry name" value="YceD"/>
    <property type="match status" value="1"/>
</dbReference>
<dbReference type="PANTHER" id="PTHR34374:SF1">
    <property type="entry name" value="LARGE RIBOSOMAL RNA SUBUNIT ACCUMULATION PROTEIN YCED HOMOLOG 1, CHLOROPLASTIC"/>
    <property type="match status" value="1"/>
</dbReference>
<protein>
    <submittedName>
        <fullName evidence="1">DUF177 domain-containing protein</fullName>
    </submittedName>
</protein>
<organism evidence="1">
    <name type="scientific">Dictyoglomus thermophilum</name>
    <dbReference type="NCBI Taxonomy" id="14"/>
    <lineage>
        <taxon>Bacteria</taxon>
        <taxon>Pseudomonadati</taxon>
        <taxon>Dictyoglomota</taxon>
        <taxon>Dictyoglomia</taxon>
        <taxon>Dictyoglomales</taxon>
        <taxon>Dictyoglomaceae</taxon>
        <taxon>Dictyoglomus</taxon>
    </lineage>
</organism>